<evidence type="ECO:0000259" key="6">
    <source>
        <dbReference type="PROSITE" id="PS50835"/>
    </source>
</evidence>
<keyword evidence="3" id="KW-0677">Repeat</keyword>
<dbReference type="FunFam" id="3.80.10.10:FF:000230">
    <property type="entry name" value="Leucine-rich repeat-containing protein 57"/>
    <property type="match status" value="1"/>
</dbReference>
<dbReference type="EMBL" id="JAATIS010008546">
    <property type="protein sequence ID" value="KAG2457487.1"/>
    <property type="molecule type" value="Genomic_DNA"/>
</dbReference>
<dbReference type="InterPro" id="IPR003591">
    <property type="entry name" value="Leu-rich_rpt_typical-subtyp"/>
</dbReference>
<evidence type="ECO:0000313" key="7">
    <source>
        <dbReference type="EMBL" id="KAG2457487.1"/>
    </source>
</evidence>
<protein>
    <recommendedName>
        <fullName evidence="5">Leucine-rich repeat-containing protein 57</fullName>
    </recommendedName>
</protein>
<proteinExistence type="predicted"/>
<evidence type="ECO:0000256" key="4">
    <source>
        <dbReference type="ARBA" id="ARBA00023157"/>
    </source>
</evidence>
<sequence length="495" mass="54982">MGNSALKAHLETSQKTGVFQLTGKGLAEFPEELQRLSSLRTVDLSNNKIEVLPSFIGVFSVLKSLTLNCNKLAFIPDEIGKLKKLETLHLNGNQLKHLPATVGQLSALRTLGLSGNRFKEFPAHLGSLRHLDLLDMSKNHIHVIPDHVQELQTIELNLNQNQISSVSPDVARCPRLKVLRLEENCLELYSLPLAILTDSQVSLLAVEGNLFEIKKLRELDGYDKASATPFLPIGDASPFKGKTFLLSAVCAIRNQKSLFVSPAALDAMCLVRHTELDSGLLPAGCAVMTSVRFTKNPSNVTVSQGNTVKLECAVEALEEPDIIWMKDGVRVHSADQMFMPLDHGHWQTFYRIPSVQRADAGKYWCEVEDLASSDPAWMTVEGVPHFVLEPQDVFILPGMSFNLTCAAVGPPEPVKVIWWVQGKKLEKLESSPSILTIQVIPKELLGEKYETYEKTFPQLPENFKSSAGVNSISLLIDIKKLSLANLFFHYFLFFL</sequence>
<evidence type="ECO:0000256" key="1">
    <source>
        <dbReference type="ARBA" id="ARBA00022614"/>
    </source>
</evidence>
<dbReference type="Pfam" id="PF00560">
    <property type="entry name" value="LRR_1"/>
    <property type="match status" value="1"/>
</dbReference>
<feature type="non-terminal residue" evidence="7">
    <location>
        <position position="1"/>
    </location>
</feature>
<dbReference type="Proteomes" id="UP000886611">
    <property type="component" value="Unassembled WGS sequence"/>
</dbReference>
<dbReference type="AlphaFoldDB" id="A0A8X7WYU5"/>
<dbReference type="Pfam" id="PF13855">
    <property type="entry name" value="LRR_8"/>
    <property type="match status" value="1"/>
</dbReference>
<accession>A0A8X7WYU5</accession>
<feature type="domain" description="Ig-like" evidence="6">
    <location>
        <begin position="384"/>
        <end position="438"/>
    </location>
</feature>
<evidence type="ECO:0000256" key="2">
    <source>
        <dbReference type="ARBA" id="ARBA00022729"/>
    </source>
</evidence>
<dbReference type="InterPro" id="IPR003598">
    <property type="entry name" value="Ig_sub2"/>
</dbReference>
<feature type="non-terminal residue" evidence="7">
    <location>
        <position position="495"/>
    </location>
</feature>
<dbReference type="Pfam" id="PF07679">
    <property type="entry name" value="I-set"/>
    <property type="match status" value="1"/>
</dbReference>
<dbReference type="Gene3D" id="3.80.10.10">
    <property type="entry name" value="Ribonuclease Inhibitor"/>
    <property type="match status" value="2"/>
</dbReference>
<dbReference type="SMART" id="SM00409">
    <property type="entry name" value="IG"/>
    <property type="match status" value="1"/>
</dbReference>
<dbReference type="PANTHER" id="PTHR48051:SF62">
    <property type="entry name" value="LEUCINE-RICH REPEAT-CONTAINING PROTEIN 57"/>
    <property type="match status" value="1"/>
</dbReference>
<dbReference type="InterPro" id="IPR003599">
    <property type="entry name" value="Ig_sub"/>
</dbReference>
<dbReference type="PANTHER" id="PTHR48051">
    <property type="match status" value="1"/>
</dbReference>
<dbReference type="SUPFAM" id="SSF48726">
    <property type="entry name" value="Immunoglobulin"/>
    <property type="match status" value="2"/>
</dbReference>
<dbReference type="InterPro" id="IPR032675">
    <property type="entry name" value="LRR_dom_sf"/>
</dbReference>
<dbReference type="FunFam" id="2.60.40.10:FF:000484">
    <property type="entry name" value="Tyrosine-protein kinase receptor TYRO3"/>
    <property type="match status" value="1"/>
</dbReference>
<dbReference type="PROSITE" id="PS50835">
    <property type="entry name" value="IG_LIKE"/>
    <property type="match status" value="2"/>
</dbReference>
<dbReference type="GO" id="GO:0005737">
    <property type="term" value="C:cytoplasm"/>
    <property type="evidence" value="ECO:0007669"/>
    <property type="project" value="TreeGrafter"/>
</dbReference>
<name>A0A8X7WYU5_POLSE</name>
<organism evidence="7 8">
    <name type="scientific">Polypterus senegalus</name>
    <name type="common">Senegal bichir</name>
    <dbReference type="NCBI Taxonomy" id="55291"/>
    <lineage>
        <taxon>Eukaryota</taxon>
        <taxon>Metazoa</taxon>
        <taxon>Chordata</taxon>
        <taxon>Craniata</taxon>
        <taxon>Vertebrata</taxon>
        <taxon>Euteleostomi</taxon>
        <taxon>Actinopterygii</taxon>
        <taxon>Polypteriformes</taxon>
        <taxon>Polypteridae</taxon>
        <taxon>Polypterus</taxon>
    </lineage>
</organism>
<dbReference type="FunFam" id="3.80.10.10:FF:000458">
    <property type="entry name" value="Leucine rich repeat containing 57"/>
    <property type="match status" value="1"/>
</dbReference>
<dbReference type="InterPro" id="IPR013783">
    <property type="entry name" value="Ig-like_fold"/>
</dbReference>
<keyword evidence="4" id="KW-1015">Disulfide bond</keyword>
<keyword evidence="1" id="KW-0433">Leucine-rich repeat</keyword>
<comment type="caution">
    <text evidence="7">The sequence shown here is derived from an EMBL/GenBank/DDBJ whole genome shotgun (WGS) entry which is preliminary data.</text>
</comment>
<dbReference type="InterPro" id="IPR036179">
    <property type="entry name" value="Ig-like_dom_sf"/>
</dbReference>
<dbReference type="InterPro" id="IPR013098">
    <property type="entry name" value="Ig_I-set"/>
</dbReference>
<dbReference type="Gene3D" id="2.60.40.10">
    <property type="entry name" value="Immunoglobulins"/>
    <property type="match status" value="2"/>
</dbReference>
<evidence type="ECO:0000256" key="3">
    <source>
        <dbReference type="ARBA" id="ARBA00022737"/>
    </source>
</evidence>
<evidence type="ECO:0000313" key="8">
    <source>
        <dbReference type="Proteomes" id="UP000886611"/>
    </source>
</evidence>
<dbReference type="SMART" id="SM00364">
    <property type="entry name" value="LRR_BAC"/>
    <property type="match status" value="3"/>
</dbReference>
<dbReference type="InterPro" id="IPR007110">
    <property type="entry name" value="Ig-like_dom"/>
</dbReference>
<keyword evidence="2" id="KW-0732">Signal</keyword>
<dbReference type="InterPro" id="IPR050216">
    <property type="entry name" value="LRR_domain-containing"/>
</dbReference>
<reference evidence="7 8" key="1">
    <citation type="journal article" date="2021" name="Cell">
        <title>Tracing the genetic footprints of vertebrate landing in non-teleost ray-finned fishes.</title>
        <authorList>
            <person name="Bi X."/>
            <person name="Wang K."/>
            <person name="Yang L."/>
            <person name="Pan H."/>
            <person name="Jiang H."/>
            <person name="Wei Q."/>
            <person name="Fang M."/>
            <person name="Yu H."/>
            <person name="Zhu C."/>
            <person name="Cai Y."/>
            <person name="He Y."/>
            <person name="Gan X."/>
            <person name="Zeng H."/>
            <person name="Yu D."/>
            <person name="Zhu Y."/>
            <person name="Jiang H."/>
            <person name="Qiu Q."/>
            <person name="Yang H."/>
            <person name="Zhang Y.E."/>
            <person name="Wang W."/>
            <person name="Zhu M."/>
            <person name="He S."/>
            <person name="Zhang G."/>
        </authorList>
    </citation>
    <scope>NUCLEOTIDE SEQUENCE [LARGE SCALE GENOMIC DNA]</scope>
    <source>
        <strain evidence="7">Bchr_013</strain>
    </source>
</reference>
<dbReference type="PROSITE" id="PS51450">
    <property type="entry name" value="LRR"/>
    <property type="match status" value="2"/>
</dbReference>
<dbReference type="InterPro" id="IPR001611">
    <property type="entry name" value="Leu-rich_rpt"/>
</dbReference>
<feature type="domain" description="Ig-like" evidence="6">
    <location>
        <begin position="282"/>
        <end position="381"/>
    </location>
</feature>
<dbReference type="SUPFAM" id="SSF52058">
    <property type="entry name" value="L domain-like"/>
    <property type="match status" value="1"/>
</dbReference>
<keyword evidence="8" id="KW-1185">Reference proteome</keyword>
<gene>
    <name evidence="7" type="primary">Lrrc57</name>
    <name evidence="7" type="ORF">GTO96_0012022</name>
</gene>
<dbReference type="SMART" id="SM00408">
    <property type="entry name" value="IGc2"/>
    <property type="match status" value="1"/>
</dbReference>
<evidence type="ECO:0000256" key="5">
    <source>
        <dbReference type="ARBA" id="ARBA00071423"/>
    </source>
</evidence>
<dbReference type="SMART" id="SM00369">
    <property type="entry name" value="LRR_TYP"/>
    <property type="match status" value="6"/>
</dbReference>